<reference evidence="1" key="2">
    <citation type="submission" date="2021-02" db="EMBL/GenBank/DDBJ databases">
        <authorList>
            <person name="Kimball J.A."/>
            <person name="Haas M.W."/>
            <person name="Macchietto M."/>
            <person name="Kono T."/>
            <person name="Duquette J."/>
            <person name="Shao M."/>
        </authorList>
    </citation>
    <scope>NUCLEOTIDE SEQUENCE</scope>
    <source>
        <tissue evidence="1">Fresh leaf tissue</tissue>
    </source>
</reference>
<evidence type="ECO:0000313" key="1">
    <source>
        <dbReference type="EMBL" id="KAG8061462.1"/>
    </source>
</evidence>
<reference evidence="1" key="1">
    <citation type="journal article" date="2021" name="bioRxiv">
        <title>Whole Genome Assembly and Annotation of Northern Wild Rice, Zizania palustris L., Supports a Whole Genome Duplication in the Zizania Genus.</title>
        <authorList>
            <person name="Haas M."/>
            <person name="Kono T."/>
            <person name="Macchietto M."/>
            <person name="Millas R."/>
            <person name="McGilp L."/>
            <person name="Shao M."/>
            <person name="Duquette J."/>
            <person name="Hirsch C.N."/>
            <person name="Kimball J."/>
        </authorList>
    </citation>
    <scope>NUCLEOTIDE SEQUENCE</scope>
    <source>
        <tissue evidence="1">Fresh leaf tissue</tissue>
    </source>
</reference>
<dbReference type="AlphaFoldDB" id="A0A8J5SEB1"/>
<name>A0A8J5SEB1_ZIZPA</name>
<sequence>MGSWSLLGRTCFLCPLHRSMVLHLHLLRLRLRWHNILLPRHLSPLNNCKTKFVNVHVSLNGDIKNQFFKQPWDLSVQREEVALSKLILMEVIDKICDGVQAREKLETRKIQGKEVQLRLPFL</sequence>
<dbReference type="Proteomes" id="UP000729402">
    <property type="component" value="Unassembled WGS sequence"/>
</dbReference>
<accession>A0A8J5SEB1</accession>
<gene>
    <name evidence="1" type="ORF">GUJ93_ZPchr0003g17844</name>
</gene>
<protein>
    <submittedName>
        <fullName evidence="1">Uncharacterized protein</fullName>
    </submittedName>
</protein>
<organism evidence="1 2">
    <name type="scientific">Zizania palustris</name>
    <name type="common">Northern wild rice</name>
    <dbReference type="NCBI Taxonomy" id="103762"/>
    <lineage>
        <taxon>Eukaryota</taxon>
        <taxon>Viridiplantae</taxon>
        <taxon>Streptophyta</taxon>
        <taxon>Embryophyta</taxon>
        <taxon>Tracheophyta</taxon>
        <taxon>Spermatophyta</taxon>
        <taxon>Magnoliopsida</taxon>
        <taxon>Liliopsida</taxon>
        <taxon>Poales</taxon>
        <taxon>Poaceae</taxon>
        <taxon>BOP clade</taxon>
        <taxon>Oryzoideae</taxon>
        <taxon>Oryzeae</taxon>
        <taxon>Zizaniinae</taxon>
        <taxon>Zizania</taxon>
    </lineage>
</organism>
<comment type="caution">
    <text evidence="1">The sequence shown here is derived from an EMBL/GenBank/DDBJ whole genome shotgun (WGS) entry which is preliminary data.</text>
</comment>
<dbReference type="EMBL" id="JAAALK010000286">
    <property type="protein sequence ID" value="KAG8061462.1"/>
    <property type="molecule type" value="Genomic_DNA"/>
</dbReference>
<evidence type="ECO:0000313" key="2">
    <source>
        <dbReference type="Proteomes" id="UP000729402"/>
    </source>
</evidence>
<keyword evidence="2" id="KW-1185">Reference proteome</keyword>
<proteinExistence type="predicted"/>